<feature type="compositionally biased region" description="Acidic residues" evidence="12">
    <location>
        <begin position="774"/>
        <end position="787"/>
    </location>
</feature>
<feature type="compositionally biased region" description="Basic and acidic residues" evidence="12">
    <location>
        <begin position="92"/>
        <end position="102"/>
    </location>
</feature>
<dbReference type="HAMAP" id="MF_00223">
    <property type="entry name" value="FolE"/>
    <property type="match status" value="1"/>
</dbReference>
<dbReference type="PROSITE" id="PS00859">
    <property type="entry name" value="GTP_CYCLOHYDROL_1_1"/>
    <property type="match status" value="1"/>
</dbReference>
<dbReference type="PANTHER" id="PTHR11109">
    <property type="entry name" value="GTP CYCLOHYDROLASE I"/>
    <property type="match status" value="1"/>
</dbReference>
<dbReference type="CDD" id="cd00642">
    <property type="entry name" value="GTP_cyclohydro1"/>
    <property type="match status" value="1"/>
</dbReference>
<dbReference type="NCBIfam" id="NF006826">
    <property type="entry name" value="PRK09347.1-3"/>
    <property type="match status" value="1"/>
</dbReference>
<feature type="compositionally biased region" description="Basic and acidic residues" evidence="12">
    <location>
        <begin position="117"/>
        <end position="133"/>
    </location>
</feature>
<evidence type="ECO:0000256" key="7">
    <source>
        <dbReference type="ARBA" id="ARBA00022801"/>
    </source>
</evidence>
<evidence type="ECO:0000256" key="1">
    <source>
        <dbReference type="ARBA" id="ARBA00005080"/>
    </source>
</evidence>
<dbReference type="GO" id="GO:0005525">
    <property type="term" value="F:GTP binding"/>
    <property type="evidence" value="ECO:0007669"/>
    <property type="project" value="UniProtKB-KW"/>
</dbReference>
<dbReference type="GO" id="GO:0046654">
    <property type="term" value="P:tetrahydrofolate biosynthetic process"/>
    <property type="evidence" value="ECO:0007669"/>
    <property type="project" value="InterPro"/>
</dbReference>
<evidence type="ECO:0000313" key="15">
    <source>
        <dbReference type="Proteomes" id="UP001276659"/>
    </source>
</evidence>
<dbReference type="GO" id="GO:0046656">
    <property type="term" value="P:folic acid biosynthetic process"/>
    <property type="evidence" value="ECO:0007669"/>
    <property type="project" value="UniProtKB-KW"/>
</dbReference>
<name>A0AAE0DJC9_9LECA</name>
<dbReference type="FunFam" id="1.10.286.10:FF:000003">
    <property type="entry name" value="GTP cyclohydrolase 1"/>
    <property type="match status" value="1"/>
</dbReference>
<feature type="compositionally biased region" description="Acidic residues" evidence="12">
    <location>
        <begin position="733"/>
        <end position="749"/>
    </location>
</feature>
<dbReference type="Gene3D" id="1.10.286.10">
    <property type="match status" value="1"/>
</dbReference>
<feature type="compositionally biased region" description="Polar residues" evidence="12">
    <location>
        <begin position="17"/>
        <end position="38"/>
    </location>
</feature>
<feature type="region of interest" description="Disordered" evidence="12">
    <location>
        <begin position="728"/>
        <end position="800"/>
    </location>
</feature>
<dbReference type="PROSITE" id="PS00860">
    <property type="entry name" value="GTP_CYCLOHYDROL_1_2"/>
    <property type="match status" value="1"/>
</dbReference>
<dbReference type="GO" id="GO:0003934">
    <property type="term" value="F:GTP cyclohydrolase I activity"/>
    <property type="evidence" value="ECO:0007669"/>
    <property type="project" value="UniProtKB-EC"/>
</dbReference>
<dbReference type="InterPro" id="IPR018234">
    <property type="entry name" value="GTP_CycHdrlase_I_CS"/>
</dbReference>
<accession>A0AAE0DJC9</accession>
<feature type="compositionally biased region" description="Basic and acidic residues" evidence="12">
    <location>
        <begin position="750"/>
        <end position="773"/>
    </location>
</feature>
<dbReference type="Proteomes" id="UP001276659">
    <property type="component" value="Unassembled WGS sequence"/>
</dbReference>
<dbReference type="NCBIfam" id="NF006825">
    <property type="entry name" value="PRK09347.1-2"/>
    <property type="match status" value="1"/>
</dbReference>
<evidence type="ECO:0000256" key="9">
    <source>
        <dbReference type="ARBA" id="ARBA00023134"/>
    </source>
</evidence>
<evidence type="ECO:0000259" key="13">
    <source>
        <dbReference type="Pfam" id="PF01227"/>
    </source>
</evidence>
<evidence type="ECO:0000256" key="11">
    <source>
        <dbReference type="ARBA" id="ARBA00055676"/>
    </source>
</evidence>
<dbReference type="FunFam" id="3.30.1130.10:FF:000012">
    <property type="entry name" value="GTP cyclohydrolase 1"/>
    <property type="match status" value="1"/>
</dbReference>
<feature type="compositionally biased region" description="Polar residues" evidence="12">
    <location>
        <begin position="322"/>
        <end position="339"/>
    </location>
</feature>
<keyword evidence="5" id="KW-0021">Allosteric enzyme</keyword>
<comment type="function">
    <text evidence="11">GTP cyclohydrolase 1 is the first enzyme in the biosynthetic pathway leading to folic acid.</text>
</comment>
<evidence type="ECO:0000256" key="12">
    <source>
        <dbReference type="SAM" id="MobiDB-lite"/>
    </source>
</evidence>
<evidence type="ECO:0000256" key="6">
    <source>
        <dbReference type="ARBA" id="ARBA00022741"/>
    </source>
</evidence>
<dbReference type="GO" id="GO:0008270">
    <property type="term" value="F:zinc ion binding"/>
    <property type="evidence" value="ECO:0007669"/>
    <property type="project" value="TreeGrafter"/>
</dbReference>
<evidence type="ECO:0000256" key="4">
    <source>
        <dbReference type="ARBA" id="ARBA00017272"/>
    </source>
</evidence>
<dbReference type="NCBIfam" id="TIGR00063">
    <property type="entry name" value="folE"/>
    <property type="match status" value="1"/>
</dbReference>
<gene>
    <name evidence="14" type="ORF">OEA41_003544</name>
</gene>
<dbReference type="SUPFAM" id="SSF55620">
    <property type="entry name" value="Tetrahydrobiopterin biosynthesis enzymes-like"/>
    <property type="match status" value="1"/>
</dbReference>
<dbReference type="Pfam" id="PF01227">
    <property type="entry name" value="GTP_cyclohydroI"/>
    <property type="match status" value="1"/>
</dbReference>
<dbReference type="EMBL" id="JASNWA010000008">
    <property type="protein sequence ID" value="KAK3171460.1"/>
    <property type="molecule type" value="Genomic_DNA"/>
</dbReference>
<keyword evidence="7" id="KW-0378">Hydrolase</keyword>
<dbReference type="GO" id="GO:0006729">
    <property type="term" value="P:tetrahydrobiopterin biosynthetic process"/>
    <property type="evidence" value="ECO:0007669"/>
    <property type="project" value="TreeGrafter"/>
</dbReference>
<evidence type="ECO:0000256" key="8">
    <source>
        <dbReference type="ARBA" id="ARBA00022909"/>
    </source>
</evidence>
<evidence type="ECO:0000313" key="14">
    <source>
        <dbReference type="EMBL" id="KAK3171460.1"/>
    </source>
</evidence>
<evidence type="ECO:0000256" key="2">
    <source>
        <dbReference type="ARBA" id="ARBA00008085"/>
    </source>
</evidence>
<keyword evidence="8" id="KW-0289">Folate biosynthesis</keyword>
<evidence type="ECO:0000256" key="3">
    <source>
        <dbReference type="ARBA" id="ARBA00012715"/>
    </source>
</evidence>
<comment type="caution">
    <text evidence="14">The sequence shown here is derived from an EMBL/GenBank/DDBJ whole genome shotgun (WGS) entry which is preliminary data.</text>
</comment>
<comment type="pathway">
    <text evidence="1">Cofactor biosynthesis; 7,8-dihydroneopterin triphosphate biosynthesis; 7,8-dihydroneopterin triphosphate from GTP: step 1/1.</text>
</comment>
<dbReference type="AlphaFoldDB" id="A0AAE0DJC9"/>
<proteinExistence type="inferred from homology"/>
<dbReference type="EC" id="3.5.4.16" evidence="3"/>
<protein>
    <recommendedName>
        <fullName evidence="4">GTP cyclohydrolase 1</fullName>
        <ecNumber evidence="3">3.5.4.16</ecNumber>
    </recommendedName>
    <alternativeName>
        <fullName evidence="10">GTP cyclohydrolase I</fullName>
    </alternativeName>
</protein>
<feature type="region of interest" description="Disordered" evidence="12">
    <location>
        <begin position="399"/>
        <end position="424"/>
    </location>
</feature>
<dbReference type="GO" id="GO:0005737">
    <property type="term" value="C:cytoplasm"/>
    <property type="evidence" value="ECO:0007669"/>
    <property type="project" value="TreeGrafter"/>
</dbReference>
<feature type="compositionally biased region" description="Low complexity" evidence="12">
    <location>
        <begin position="357"/>
        <end position="368"/>
    </location>
</feature>
<evidence type="ECO:0000256" key="10">
    <source>
        <dbReference type="ARBA" id="ARBA00030854"/>
    </source>
</evidence>
<dbReference type="InterPro" id="IPR001474">
    <property type="entry name" value="GTP_CycHdrlase_I"/>
</dbReference>
<sequence>MDSPPFAPKPKSALPSHLSNGINHVSHGSSPLARTSVNAKERDRLTASIRSSNTRRQPIDLDTIYGPQTNGHRPYDTDGVDEEPGSPTNLDVEARDPRDEAPHPAPPATSRPASLGTRERREATPKQGEERLQKLEGAITTILECIGEDPEREGLRGTPERYAKAMLFFTKGYEENVRDLVNGAVFHEDHDELVIVKDIEVFSLCEHHMVPFTGKMHIGYIPNRRVLGLSKLARLAEMFSRRLQVQERLTKQVALAVTEVLKPQGVAVVMESSHLCMVMRGVEKTSATTMTSSTQRITSAWRPGANMDLHFILNRVDEPPRATNTTTNVDDKISQPSTENENDASPAFNTPPRLRRSSPPTVPSTSKSANPQGIHPPIVLSPTQGTLYARRASTSAIHVPALPSLPERDPATYDPGDLPPPTHETNVNRVSVFNELLQYPELILEVAKAFDLEDLISLYAISKDFHMLVNARFTAMMLGQATTRADESRKIFAWRCYKSVCMRDPALRINDTRSDELRFIPSFRWLRMILFREAVVDDILRSLEMEGHRMPKKASEAIKKIWFTIDISDNARRIGIMHNRNFWEDKDLYLATMFFLKLDMRLTHPTTGNGETGLRKMLLGQRSLSTLARVLRREEMRNRLDMLKMVVRYNYTPPRQTCKTILGVSAAEVGRLQWEGWGECGRRNRFVGICELVMKEGIRRRLGLQGCYVDMMCFGYIDRKTFQDVRRKPVVEEKEEEDEESESEGEGESEGGREGGEDRESGFSGVDSEREGENATEEQVDEEDEMDYGAPEPRSASLNG</sequence>
<keyword evidence="6" id="KW-0547">Nucleotide-binding</keyword>
<feature type="domain" description="GTP cyclohydrolase I" evidence="13">
    <location>
        <begin position="136"/>
        <end position="295"/>
    </location>
</feature>
<dbReference type="InterPro" id="IPR043133">
    <property type="entry name" value="GTP-CH-I_C/QueF"/>
</dbReference>
<comment type="similarity">
    <text evidence="2">Belongs to the GTP cyclohydrolase I family.</text>
</comment>
<feature type="region of interest" description="Disordered" evidence="12">
    <location>
        <begin position="1"/>
        <end position="133"/>
    </location>
</feature>
<keyword evidence="15" id="KW-1185">Reference proteome</keyword>
<dbReference type="InterPro" id="IPR043134">
    <property type="entry name" value="GTP-CH-I_N"/>
</dbReference>
<feature type="region of interest" description="Disordered" evidence="12">
    <location>
        <begin position="316"/>
        <end position="381"/>
    </location>
</feature>
<dbReference type="Gene3D" id="3.30.1130.10">
    <property type="match status" value="1"/>
</dbReference>
<keyword evidence="9" id="KW-0342">GTP-binding</keyword>
<evidence type="ECO:0000256" key="5">
    <source>
        <dbReference type="ARBA" id="ARBA00022533"/>
    </source>
</evidence>
<organism evidence="14 15">
    <name type="scientific">Lepraria neglecta</name>
    <dbReference type="NCBI Taxonomy" id="209136"/>
    <lineage>
        <taxon>Eukaryota</taxon>
        <taxon>Fungi</taxon>
        <taxon>Dikarya</taxon>
        <taxon>Ascomycota</taxon>
        <taxon>Pezizomycotina</taxon>
        <taxon>Lecanoromycetes</taxon>
        <taxon>OSLEUM clade</taxon>
        <taxon>Lecanoromycetidae</taxon>
        <taxon>Lecanorales</taxon>
        <taxon>Lecanorineae</taxon>
        <taxon>Stereocaulaceae</taxon>
        <taxon>Lepraria</taxon>
    </lineage>
</organism>
<dbReference type="PANTHER" id="PTHR11109:SF7">
    <property type="entry name" value="GTP CYCLOHYDROLASE 1"/>
    <property type="match status" value="1"/>
</dbReference>
<reference evidence="14" key="1">
    <citation type="submission" date="2022-11" db="EMBL/GenBank/DDBJ databases">
        <title>Chromosomal genome sequence assembly and mating type (MAT) locus characterization of the leprose asexual lichenized fungus Lepraria neglecta (Nyl.) Erichsen.</title>
        <authorList>
            <person name="Allen J.L."/>
            <person name="Pfeffer B."/>
        </authorList>
    </citation>
    <scope>NUCLEOTIDE SEQUENCE</scope>
    <source>
        <strain evidence="14">Allen 5258</strain>
    </source>
</reference>
<dbReference type="InterPro" id="IPR020602">
    <property type="entry name" value="GTP_CycHdrlase_I_dom"/>
</dbReference>